<sequence>MRAALMRLLLPALLLLLLAAPAAAQPASGLPEPVIPNFWDPRSPREPVSVPPGRTVRFLTSGDFPPLHFLGADGTPTGFVVELAREACLEAGLACTIQARPFETLVPALDAAEGDALAAAIRLTADLRAEHAATRPFFRFPARFAAPRAAAAGFAPDAMDEAALADARVAVVAGTAHEAYVATFWPGATRVPFESLSAAQDALREGETDLLFADGTALALWVGGRASEECCTLVSGPFLDARFFGEGIGFVFRPGDALLADAFDAALARLWEDGTYAEIYLRFFPVGPF</sequence>
<evidence type="ECO:0000259" key="3">
    <source>
        <dbReference type="SMART" id="SM00062"/>
    </source>
</evidence>
<dbReference type="Proteomes" id="UP000600449">
    <property type="component" value="Unassembled WGS sequence"/>
</dbReference>
<keyword evidence="1 2" id="KW-0732">Signal</keyword>
<keyword evidence="5" id="KW-1185">Reference proteome</keyword>
<dbReference type="SMART" id="SM00062">
    <property type="entry name" value="PBPb"/>
    <property type="match status" value="1"/>
</dbReference>
<evidence type="ECO:0000256" key="1">
    <source>
        <dbReference type="ARBA" id="ARBA00022729"/>
    </source>
</evidence>
<comment type="caution">
    <text evidence="4">The sequence shown here is derived from an EMBL/GenBank/DDBJ whole genome shotgun (WGS) entry which is preliminary data.</text>
</comment>
<dbReference type="AlphaFoldDB" id="A0A917V2J9"/>
<dbReference type="Gene3D" id="3.40.190.10">
    <property type="entry name" value="Periplasmic binding protein-like II"/>
    <property type="match status" value="2"/>
</dbReference>
<dbReference type="SUPFAM" id="SSF53850">
    <property type="entry name" value="Periplasmic binding protein-like II"/>
    <property type="match status" value="1"/>
</dbReference>
<gene>
    <name evidence="4" type="ORF">GCM10011322_14270</name>
</gene>
<evidence type="ECO:0000256" key="2">
    <source>
        <dbReference type="SAM" id="SignalP"/>
    </source>
</evidence>
<accession>A0A917V2J9</accession>
<organism evidence="4 5">
    <name type="scientific">Salinarimonas ramus</name>
    <dbReference type="NCBI Taxonomy" id="690164"/>
    <lineage>
        <taxon>Bacteria</taxon>
        <taxon>Pseudomonadati</taxon>
        <taxon>Pseudomonadota</taxon>
        <taxon>Alphaproteobacteria</taxon>
        <taxon>Hyphomicrobiales</taxon>
        <taxon>Salinarimonadaceae</taxon>
        <taxon>Salinarimonas</taxon>
    </lineage>
</organism>
<evidence type="ECO:0000313" key="4">
    <source>
        <dbReference type="EMBL" id="GGK29005.1"/>
    </source>
</evidence>
<dbReference type="Pfam" id="PF00497">
    <property type="entry name" value="SBP_bac_3"/>
    <property type="match status" value="1"/>
</dbReference>
<feature type="signal peptide" evidence="2">
    <location>
        <begin position="1"/>
        <end position="24"/>
    </location>
</feature>
<evidence type="ECO:0000313" key="5">
    <source>
        <dbReference type="Proteomes" id="UP000600449"/>
    </source>
</evidence>
<dbReference type="InterPro" id="IPR001638">
    <property type="entry name" value="Solute-binding_3/MltF_N"/>
</dbReference>
<name>A0A917V2J9_9HYPH</name>
<dbReference type="PANTHER" id="PTHR35936:SF35">
    <property type="entry name" value="L-CYSTINE-BINDING PROTEIN TCYJ"/>
    <property type="match status" value="1"/>
</dbReference>
<dbReference type="EMBL" id="BMMF01000004">
    <property type="protein sequence ID" value="GGK29005.1"/>
    <property type="molecule type" value="Genomic_DNA"/>
</dbReference>
<dbReference type="PANTHER" id="PTHR35936">
    <property type="entry name" value="MEMBRANE-BOUND LYTIC MUREIN TRANSGLYCOSYLASE F"/>
    <property type="match status" value="1"/>
</dbReference>
<proteinExistence type="predicted"/>
<reference evidence="4 5" key="1">
    <citation type="journal article" date="2014" name="Int. J. Syst. Evol. Microbiol.">
        <title>Complete genome sequence of Corynebacterium casei LMG S-19264T (=DSM 44701T), isolated from a smear-ripened cheese.</title>
        <authorList>
            <consortium name="US DOE Joint Genome Institute (JGI-PGF)"/>
            <person name="Walter F."/>
            <person name="Albersmeier A."/>
            <person name="Kalinowski J."/>
            <person name="Ruckert C."/>
        </authorList>
    </citation>
    <scope>NUCLEOTIDE SEQUENCE [LARGE SCALE GENOMIC DNA]</scope>
    <source>
        <strain evidence="4 5">CGMCC 1.9161</strain>
    </source>
</reference>
<protein>
    <submittedName>
        <fullName evidence="4">Amino acid ABC transporter</fullName>
    </submittedName>
</protein>
<feature type="chain" id="PRO_5037277223" evidence="2">
    <location>
        <begin position="25"/>
        <end position="289"/>
    </location>
</feature>
<feature type="domain" description="Solute-binding protein family 3/N-terminal" evidence="3">
    <location>
        <begin position="55"/>
        <end position="287"/>
    </location>
</feature>